<sequence length="412" mass="46730">MASKRRVISLVLACLFLPVITTFLSGIFGAIVYSSWRSRSLDRGVQLYLRAIDDIDSSSRFNLPGASSLYNLQGQVGPPFYVTQLRVFDWISKLGLEKLASHLPFNEPVEGEPEPGIDSIARLDGLFKDVDGVSCAGVSNAKEFWVYVSLWSLPTVFPWDAAFDELVMFHDANPLPDGVELAYVDCFSEPFLCHIWEVQSPAMVHFQILDELTDDDYEMVAGQPLGANSEIVPTERLRSVQVHVIDLPLSEKSPQIMPNNTFPSPAATLRALTTQPKDDLLAQYEEYEYLNNQMSVFNEYYYEFSDTNTFLYYFYEVDNWLADNIIEPLGLEESFQFFHTLVFILVNNFIELTAAPLRALWAYVKDEFLAKPREGDALVATIERRNREQETGMFGDVFGGLFGDFLRGDNNN</sequence>
<dbReference type="Proteomes" id="UP000799441">
    <property type="component" value="Unassembled WGS sequence"/>
</dbReference>
<gene>
    <name evidence="1" type="ORF">K431DRAFT_284442</name>
</gene>
<dbReference type="OrthoDB" id="5015154at2759"/>
<organism evidence="1 2">
    <name type="scientific">Polychaeton citri CBS 116435</name>
    <dbReference type="NCBI Taxonomy" id="1314669"/>
    <lineage>
        <taxon>Eukaryota</taxon>
        <taxon>Fungi</taxon>
        <taxon>Dikarya</taxon>
        <taxon>Ascomycota</taxon>
        <taxon>Pezizomycotina</taxon>
        <taxon>Dothideomycetes</taxon>
        <taxon>Dothideomycetidae</taxon>
        <taxon>Capnodiales</taxon>
        <taxon>Capnodiaceae</taxon>
        <taxon>Polychaeton</taxon>
    </lineage>
</organism>
<keyword evidence="2" id="KW-1185">Reference proteome</keyword>
<comment type="caution">
    <text evidence="1">The sequence shown here is derived from an EMBL/GenBank/DDBJ whole genome shotgun (WGS) entry which is preliminary data.</text>
</comment>
<protein>
    <submittedName>
        <fullName evidence="1">Uncharacterized protein</fullName>
    </submittedName>
</protein>
<evidence type="ECO:0000313" key="2">
    <source>
        <dbReference type="Proteomes" id="UP000799441"/>
    </source>
</evidence>
<accession>A0A9P4QC75</accession>
<evidence type="ECO:0000313" key="1">
    <source>
        <dbReference type="EMBL" id="KAF2722002.1"/>
    </source>
</evidence>
<dbReference type="EMBL" id="MU003786">
    <property type="protein sequence ID" value="KAF2722002.1"/>
    <property type="molecule type" value="Genomic_DNA"/>
</dbReference>
<dbReference type="AlphaFoldDB" id="A0A9P4QC75"/>
<proteinExistence type="predicted"/>
<reference evidence="1" key="1">
    <citation type="journal article" date="2020" name="Stud. Mycol.">
        <title>101 Dothideomycetes genomes: a test case for predicting lifestyles and emergence of pathogens.</title>
        <authorList>
            <person name="Haridas S."/>
            <person name="Albert R."/>
            <person name="Binder M."/>
            <person name="Bloem J."/>
            <person name="Labutti K."/>
            <person name="Salamov A."/>
            <person name="Andreopoulos B."/>
            <person name="Baker S."/>
            <person name="Barry K."/>
            <person name="Bills G."/>
            <person name="Bluhm B."/>
            <person name="Cannon C."/>
            <person name="Castanera R."/>
            <person name="Culley D."/>
            <person name="Daum C."/>
            <person name="Ezra D."/>
            <person name="Gonzalez J."/>
            <person name="Henrissat B."/>
            <person name="Kuo A."/>
            <person name="Liang C."/>
            <person name="Lipzen A."/>
            <person name="Lutzoni F."/>
            <person name="Magnuson J."/>
            <person name="Mondo S."/>
            <person name="Nolan M."/>
            <person name="Ohm R."/>
            <person name="Pangilinan J."/>
            <person name="Park H.-J."/>
            <person name="Ramirez L."/>
            <person name="Alfaro M."/>
            <person name="Sun H."/>
            <person name="Tritt A."/>
            <person name="Yoshinaga Y."/>
            <person name="Zwiers L.-H."/>
            <person name="Turgeon B."/>
            <person name="Goodwin S."/>
            <person name="Spatafora J."/>
            <person name="Crous P."/>
            <person name="Grigoriev I."/>
        </authorList>
    </citation>
    <scope>NUCLEOTIDE SEQUENCE</scope>
    <source>
        <strain evidence="1">CBS 116435</strain>
    </source>
</reference>
<name>A0A9P4QC75_9PEZI</name>